<evidence type="ECO:0000256" key="1">
    <source>
        <dbReference type="SAM" id="Phobius"/>
    </source>
</evidence>
<accession>A0A4D6HFD9</accession>
<reference evidence="2 3" key="1">
    <citation type="journal article" date="2019" name="Nat. Commun.">
        <title>A new type of DNA phosphorothioation-based antiviral system in archaea.</title>
        <authorList>
            <person name="Xiong L."/>
            <person name="Liu S."/>
            <person name="Chen S."/>
            <person name="Xiao Y."/>
            <person name="Zhu B."/>
            <person name="Gao Y."/>
            <person name="Zhang Y."/>
            <person name="Chen B."/>
            <person name="Luo J."/>
            <person name="Deng Z."/>
            <person name="Chen X."/>
            <person name="Wang L."/>
            <person name="Chen S."/>
        </authorList>
    </citation>
    <scope>NUCLEOTIDE SEQUENCE [LARGE SCALE GENOMIC DNA]</scope>
    <source>
        <strain evidence="2 3">CBA1105</strain>
    </source>
</reference>
<proteinExistence type="predicted"/>
<evidence type="ECO:0000313" key="2">
    <source>
        <dbReference type="EMBL" id="QCC51467.1"/>
    </source>
</evidence>
<dbReference type="Proteomes" id="UP000296706">
    <property type="component" value="Chromosome"/>
</dbReference>
<keyword evidence="1" id="KW-0812">Transmembrane</keyword>
<gene>
    <name evidence="2" type="ORF">DV733_09545</name>
</gene>
<feature type="transmembrane region" description="Helical" evidence="1">
    <location>
        <begin position="21"/>
        <end position="38"/>
    </location>
</feature>
<sequence>MSIPTSDSTYRVRERRSAVPAYGPIEAAVGFVVFYAVFDRVTPTVVDVLTDAVSDLSASAVGFGLASFLWFVLAVTIIDQTRRQLAALGIVDADPGWQFTSGPATLSDRLAIQYLAVSLVSGLLAAWTFERAMTALASTIRLVATQDTSEFAVGEALWMVGFFVGAGVAAYALDRLLIGVIRTRRGG</sequence>
<keyword evidence="1" id="KW-1133">Transmembrane helix</keyword>
<organism evidence="2 3">
    <name type="scientific">Halapricum salinum</name>
    <dbReference type="NCBI Taxonomy" id="1457250"/>
    <lineage>
        <taxon>Archaea</taxon>
        <taxon>Methanobacteriati</taxon>
        <taxon>Methanobacteriota</taxon>
        <taxon>Stenosarchaea group</taxon>
        <taxon>Halobacteria</taxon>
        <taxon>Halobacteriales</taxon>
        <taxon>Haloarculaceae</taxon>
        <taxon>Halapricum</taxon>
    </lineage>
</organism>
<evidence type="ECO:0000313" key="3">
    <source>
        <dbReference type="Proteomes" id="UP000296706"/>
    </source>
</evidence>
<dbReference type="OrthoDB" id="275769at2157"/>
<dbReference type="GeneID" id="39848108"/>
<dbReference type="KEGG" id="hsn:DV733_09545"/>
<keyword evidence="1" id="KW-0472">Membrane</keyword>
<name>A0A4D6HFD9_9EURY</name>
<dbReference type="EMBL" id="CP031310">
    <property type="protein sequence ID" value="QCC51467.1"/>
    <property type="molecule type" value="Genomic_DNA"/>
</dbReference>
<feature type="transmembrane region" description="Helical" evidence="1">
    <location>
        <begin position="58"/>
        <end position="78"/>
    </location>
</feature>
<dbReference type="AlphaFoldDB" id="A0A4D6HFD9"/>
<keyword evidence="3" id="KW-1185">Reference proteome</keyword>
<feature type="transmembrane region" description="Helical" evidence="1">
    <location>
        <begin position="156"/>
        <end position="178"/>
    </location>
</feature>
<protein>
    <submittedName>
        <fullName evidence="2">Uncharacterized protein</fullName>
    </submittedName>
</protein>
<dbReference type="STRING" id="1457250.GCA_000755225_00993"/>
<feature type="transmembrane region" description="Helical" evidence="1">
    <location>
        <begin position="110"/>
        <end position="129"/>
    </location>
</feature>
<dbReference type="RefSeq" id="WP_049994922.1">
    <property type="nucleotide sequence ID" value="NZ_CP031310.1"/>
</dbReference>